<evidence type="ECO:0000313" key="4">
    <source>
        <dbReference type="Proteomes" id="UP001230005"/>
    </source>
</evidence>
<dbReference type="InterPro" id="IPR002881">
    <property type="entry name" value="DUF58"/>
</dbReference>
<keyword evidence="1" id="KW-0812">Transmembrane</keyword>
<dbReference type="RefSeq" id="WP_307326036.1">
    <property type="nucleotide sequence ID" value="NZ_JAUSUG010000009.1"/>
</dbReference>
<keyword evidence="1" id="KW-0472">Membrane</keyword>
<reference evidence="3 4" key="1">
    <citation type="submission" date="2023-07" db="EMBL/GenBank/DDBJ databases">
        <title>Genomic Encyclopedia of Type Strains, Phase IV (KMG-IV): sequencing the most valuable type-strain genomes for metagenomic binning, comparative biology and taxonomic classification.</title>
        <authorList>
            <person name="Goeker M."/>
        </authorList>
    </citation>
    <scope>NUCLEOTIDE SEQUENCE [LARGE SCALE GENOMIC DNA]</scope>
    <source>
        <strain evidence="3 4">DSM 9768</strain>
    </source>
</reference>
<feature type="domain" description="DUF58" evidence="2">
    <location>
        <begin position="182"/>
        <end position="265"/>
    </location>
</feature>
<feature type="transmembrane region" description="Helical" evidence="1">
    <location>
        <begin position="6"/>
        <end position="26"/>
    </location>
</feature>
<evidence type="ECO:0000259" key="2">
    <source>
        <dbReference type="Pfam" id="PF01882"/>
    </source>
</evidence>
<dbReference type="EMBL" id="JAUSUG010000009">
    <property type="protein sequence ID" value="MDQ0255124.1"/>
    <property type="molecule type" value="Genomic_DNA"/>
</dbReference>
<accession>A0ABT9ZV83</accession>
<keyword evidence="4" id="KW-1185">Reference proteome</keyword>
<dbReference type="Pfam" id="PF01882">
    <property type="entry name" value="DUF58"/>
    <property type="match status" value="1"/>
</dbReference>
<sequence>MGIHWVIVITVLIIFIQVGLVSKWGLKNIYYTRYFSEEAVFEGEEMEMVEEIINKKLLPIPWLRLESRFHTNLQFQHQSNLDIVDEIFHRSMFSLMPYQKIRRRHRITCKKRGFYHQKTVSLTIGDLLGISIYKKKLNVTTQILVYPKLIPLKEIPLPYTSWNGDVVVRRWILDDPFINAGIREYTYGDPMKRVNWNATARVGSLQVSKKDYTADHQLLIYLNFDLTDDVWKSIEDEDLIEKGISYAASIAQSTISQGINTGFGCNSYIREPDEKVRSVKESVRIEARSGKQHLYFFLNTLAKLKMDRSRNFNHFLKEDIDREIRNKDILLITAYVSEQVQERIEELKRLGNSVEILWLEKEGKRQGDREEEGDVSVL</sequence>
<evidence type="ECO:0000256" key="1">
    <source>
        <dbReference type="SAM" id="Phobius"/>
    </source>
</evidence>
<proteinExistence type="predicted"/>
<dbReference type="Proteomes" id="UP001230005">
    <property type="component" value="Unassembled WGS sequence"/>
</dbReference>
<comment type="caution">
    <text evidence="3">The sequence shown here is derived from an EMBL/GenBank/DDBJ whole genome shotgun (WGS) entry which is preliminary data.</text>
</comment>
<protein>
    <submittedName>
        <fullName evidence="3">Uncharacterized protein (DUF58 family)</fullName>
    </submittedName>
</protein>
<dbReference type="PANTHER" id="PTHR34351:SF2">
    <property type="entry name" value="DUF58 DOMAIN-CONTAINING PROTEIN"/>
    <property type="match status" value="1"/>
</dbReference>
<keyword evidence="1" id="KW-1133">Transmembrane helix</keyword>
<dbReference type="PANTHER" id="PTHR34351">
    <property type="entry name" value="SLR1927 PROTEIN-RELATED"/>
    <property type="match status" value="1"/>
</dbReference>
<evidence type="ECO:0000313" key="3">
    <source>
        <dbReference type="EMBL" id="MDQ0255124.1"/>
    </source>
</evidence>
<organism evidence="3 4">
    <name type="scientific">Evansella vedderi</name>
    <dbReference type="NCBI Taxonomy" id="38282"/>
    <lineage>
        <taxon>Bacteria</taxon>
        <taxon>Bacillati</taxon>
        <taxon>Bacillota</taxon>
        <taxon>Bacilli</taxon>
        <taxon>Bacillales</taxon>
        <taxon>Bacillaceae</taxon>
        <taxon>Evansella</taxon>
    </lineage>
</organism>
<gene>
    <name evidence="3" type="ORF">J2S74_002506</name>
</gene>
<name>A0ABT9ZV83_9BACI</name>